<organism evidence="3 4">
    <name type="scientific">Streptomyces enissocaesilis</name>
    <dbReference type="NCBI Taxonomy" id="332589"/>
    <lineage>
        <taxon>Bacteria</taxon>
        <taxon>Bacillati</taxon>
        <taxon>Actinomycetota</taxon>
        <taxon>Actinomycetes</taxon>
        <taxon>Kitasatosporales</taxon>
        <taxon>Streptomycetaceae</taxon>
        <taxon>Streptomyces</taxon>
        <taxon>Streptomyces rochei group</taxon>
    </lineage>
</organism>
<proteinExistence type="inferred from homology"/>
<comment type="similarity">
    <text evidence="1">Belongs to the CsoR family.</text>
</comment>
<name>A0ABP6K579_9ACTN</name>
<sequence>MRGLRRMPEQDTYCVDALTQVSAADTALRSCAVAPLGEHLDCCVTEAIVQGGDQAPAKIGEASQAIARLLRS</sequence>
<evidence type="ECO:0000256" key="2">
    <source>
        <dbReference type="ARBA" id="ARBA00023008"/>
    </source>
</evidence>
<reference evidence="4" key="1">
    <citation type="journal article" date="2019" name="Int. J. Syst. Evol. Microbiol.">
        <title>The Global Catalogue of Microorganisms (GCM) 10K type strain sequencing project: providing services to taxonomists for standard genome sequencing and annotation.</title>
        <authorList>
            <consortium name="The Broad Institute Genomics Platform"/>
            <consortium name="The Broad Institute Genome Sequencing Center for Infectious Disease"/>
            <person name="Wu L."/>
            <person name="Ma J."/>
        </authorList>
    </citation>
    <scope>NUCLEOTIDE SEQUENCE [LARGE SCALE GENOMIC DNA]</scope>
    <source>
        <strain evidence="4">JCM 9088</strain>
    </source>
</reference>
<protein>
    <submittedName>
        <fullName evidence="3">Metal-sensitive transcriptional regulator</fullName>
    </submittedName>
</protein>
<dbReference type="Pfam" id="PF02583">
    <property type="entry name" value="Trns_repr_metal"/>
    <property type="match status" value="1"/>
</dbReference>
<gene>
    <name evidence="3" type="ORF">GCM10010446_67830</name>
</gene>
<keyword evidence="4" id="KW-1185">Reference proteome</keyword>
<comment type="caution">
    <text evidence="3">The sequence shown here is derived from an EMBL/GenBank/DDBJ whole genome shotgun (WGS) entry which is preliminary data.</text>
</comment>
<evidence type="ECO:0000256" key="1">
    <source>
        <dbReference type="ARBA" id="ARBA00005428"/>
    </source>
</evidence>
<dbReference type="Gene3D" id="1.20.58.1000">
    <property type="entry name" value="Metal-sensitive repressor, helix protomer"/>
    <property type="match status" value="1"/>
</dbReference>
<dbReference type="InterPro" id="IPR038390">
    <property type="entry name" value="Metal_Tscrpt_repr_sf"/>
</dbReference>
<dbReference type="EMBL" id="BAAAUD010000113">
    <property type="protein sequence ID" value="GAA2973937.1"/>
    <property type="molecule type" value="Genomic_DNA"/>
</dbReference>
<dbReference type="InterPro" id="IPR003735">
    <property type="entry name" value="Metal_Tscrpt_repr"/>
</dbReference>
<accession>A0ABP6K579</accession>
<evidence type="ECO:0000313" key="3">
    <source>
        <dbReference type="EMBL" id="GAA2973937.1"/>
    </source>
</evidence>
<keyword evidence="2" id="KW-0186">Copper</keyword>
<evidence type="ECO:0000313" key="4">
    <source>
        <dbReference type="Proteomes" id="UP001500403"/>
    </source>
</evidence>
<dbReference type="Proteomes" id="UP001500403">
    <property type="component" value="Unassembled WGS sequence"/>
</dbReference>